<reference evidence="2" key="1">
    <citation type="submission" date="2018-05" db="EMBL/GenBank/DDBJ databases">
        <authorList>
            <person name="Lanie J.A."/>
            <person name="Ng W.-L."/>
            <person name="Kazmierczak K.M."/>
            <person name="Andrzejewski T.M."/>
            <person name="Davidsen T.M."/>
            <person name="Wayne K.J."/>
            <person name="Tettelin H."/>
            <person name="Glass J.I."/>
            <person name="Rusch D."/>
            <person name="Podicherti R."/>
            <person name="Tsui H.-C.T."/>
            <person name="Winkler M.E."/>
        </authorList>
    </citation>
    <scope>NUCLEOTIDE SEQUENCE</scope>
</reference>
<dbReference type="GO" id="GO:0051920">
    <property type="term" value="F:peroxiredoxin activity"/>
    <property type="evidence" value="ECO:0007669"/>
    <property type="project" value="InterPro"/>
</dbReference>
<feature type="domain" description="Carboxymuconolactone decarboxylase-like" evidence="1">
    <location>
        <begin position="17"/>
        <end position="99"/>
    </location>
</feature>
<gene>
    <name evidence="2" type="ORF">METZ01_LOCUS407628</name>
</gene>
<proteinExistence type="predicted"/>
<dbReference type="InterPro" id="IPR029032">
    <property type="entry name" value="AhpD-like"/>
</dbReference>
<dbReference type="Pfam" id="PF02627">
    <property type="entry name" value="CMD"/>
    <property type="match status" value="1"/>
</dbReference>
<dbReference type="AlphaFoldDB" id="A0A382W7Z4"/>
<accession>A0A382W7Z4</accession>
<dbReference type="EMBL" id="UINC01157658">
    <property type="protein sequence ID" value="SVD54774.1"/>
    <property type="molecule type" value="Genomic_DNA"/>
</dbReference>
<organism evidence="2">
    <name type="scientific">marine metagenome</name>
    <dbReference type="NCBI Taxonomy" id="408172"/>
    <lineage>
        <taxon>unclassified sequences</taxon>
        <taxon>metagenomes</taxon>
        <taxon>ecological metagenomes</taxon>
    </lineage>
</organism>
<evidence type="ECO:0000259" key="1">
    <source>
        <dbReference type="Pfam" id="PF02627"/>
    </source>
</evidence>
<name>A0A382W7Z4_9ZZZZ</name>
<dbReference type="SUPFAM" id="SSF69118">
    <property type="entry name" value="AhpD-like"/>
    <property type="match status" value="1"/>
</dbReference>
<dbReference type="Gene3D" id="1.20.1290.10">
    <property type="entry name" value="AhpD-like"/>
    <property type="match status" value="1"/>
</dbReference>
<dbReference type="InterPro" id="IPR003779">
    <property type="entry name" value="CMD-like"/>
</dbReference>
<sequence length="114" mass="12265">MYERKHDWHEIIKSVDPTLEQHVTAFAGHVLALDSEIPRKYKELILMACSAAIRYGSGTRERGCEAMHHGASDKELVEALALASLTSGVTAFVEGIEALGDQITVGAAEDGTLG</sequence>
<protein>
    <recommendedName>
        <fullName evidence="1">Carboxymuconolactone decarboxylase-like domain-containing protein</fullName>
    </recommendedName>
</protein>
<evidence type="ECO:0000313" key="2">
    <source>
        <dbReference type="EMBL" id="SVD54774.1"/>
    </source>
</evidence>